<feature type="compositionally biased region" description="Basic residues" evidence="1">
    <location>
        <begin position="143"/>
        <end position="152"/>
    </location>
</feature>
<accession>A0A6F8XKD3</accession>
<keyword evidence="4" id="KW-1185">Reference proteome</keyword>
<evidence type="ECO:0000256" key="2">
    <source>
        <dbReference type="SAM" id="Phobius"/>
    </source>
</evidence>
<dbReference type="Pfam" id="PF06103">
    <property type="entry name" value="DUF948"/>
    <property type="match status" value="1"/>
</dbReference>
<proteinExistence type="predicted"/>
<organism evidence="3 4">
    <name type="scientific">Phytohabitans flavus</name>
    <dbReference type="NCBI Taxonomy" id="1076124"/>
    <lineage>
        <taxon>Bacteria</taxon>
        <taxon>Bacillati</taxon>
        <taxon>Actinomycetota</taxon>
        <taxon>Actinomycetes</taxon>
        <taxon>Micromonosporales</taxon>
        <taxon>Micromonosporaceae</taxon>
    </lineage>
</organism>
<gene>
    <name evidence="3" type="ORF">Pflav_006590</name>
</gene>
<keyword evidence="2" id="KW-1133">Transmembrane helix</keyword>
<keyword evidence="2" id="KW-0472">Membrane</keyword>
<dbReference type="KEGG" id="pfla:Pflav_006590"/>
<sequence length="159" mass="16591">MTGGEIAALVAAGAFLMLVLVLAVPILRLRHTVDAATRAINDINDRTAPLLGNVNTTIEGVNTALGQVHTTLDGVNLQLAKVDNITGHAQSVTANVANLATVVSSAAANPLVKVAAFGYGVRRAAAARRHAEEEREVRTTLKERRKAARTARKAGQAIG</sequence>
<dbReference type="InterPro" id="IPR009293">
    <property type="entry name" value="UPF0478"/>
</dbReference>
<dbReference type="Proteomes" id="UP000502508">
    <property type="component" value="Chromosome"/>
</dbReference>
<feature type="transmembrane region" description="Helical" evidence="2">
    <location>
        <begin position="6"/>
        <end position="27"/>
    </location>
</feature>
<dbReference type="AlphaFoldDB" id="A0A6F8XKD3"/>
<protein>
    <recommendedName>
        <fullName evidence="5">DUF948 domain-containing protein</fullName>
    </recommendedName>
</protein>
<feature type="region of interest" description="Disordered" evidence="1">
    <location>
        <begin position="135"/>
        <end position="159"/>
    </location>
</feature>
<keyword evidence="2" id="KW-0812">Transmembrane</keyword>
<dbReference type="RefSeq" id="WP_173033586.1">
    <property type="nucleotide sequence ID" value="NZ_AP022870.1"/>
</dbReference>
<dbReference type="EMBL" id="AP022870">
    <property type="protein sequence ID" value="BCB74249.1"/>
    <property type="molecule type" value="Genomic_DNA"/>
</dbReference>
<evidence type="ECO:0000256" key="1">
    <source>
        <dbReference type="SAM" id="MobiDB-lite"/>
    </source>
</evidence>
<evidence type="ECO:0000313" key="3">
    <source>
        <dbReference type="EMBL" id="BCB74249.1"/>
    </source>
</evidence>
<name>A0A6F8XKD3_9ACTN</name>
<evidence type="ECO:0008006" key="5">
    <source>
        <dbReference type="Google" id="ProtNLM"/>
    </source>
</evidence>
<reference evidence="3 4" key="1">
    <citation type="submission" date="2020-03" db="EMBL/GenBank/DDBJ databases">
        <title>Whole genome shotgun sequence of Phytohabitans flavus NBRC 107702.</title>
        <authorList>
            <person name="Komaki H."/>
            <person name="Tamura T."/>
        </authorList>
    </citation>
    <scope>NUCLEOTIDE SEQUENCE [LARGE SCALE GENOMIC DNA]</scope>
    <source>
        <strain evidence="3 4">NBRC 107702</strain>
    </source>
</reference>
<evidence type="ECO:0000313" key="4">
    <source>
        <dbReference type="Proteomes" id="UP000502508"/>
    </source>
</evidence>
<reference evidence="3 4" key="2">
    <citation type="submission" date="2020-03" db="EMBL/GenBank/DDBJ databases">
        <authorList>
            <person name="Ichikawa N."/>
            <person name="Kimura A."/>
            <person name="Kitahashi Y."/>
            <person name="Uohara A."/>
        </authorList>
    </citation>
    <scope>NUCLEOTIDE SEQUENCE [LARGE SCALE GENOMIC DNA]</scope>
    <source>
        <strain evidence="3 4">NBRC 107702</strain>
    </source>
</reference>